<evidence type="ECO:0000259" key="2">
    <source>
        <dbReference type="PROSITE" id="PS50234"/>
    </source>
</evidence>
<dbReference type="InterPro" id="IPR036465">
    <property type="entry name" value="vWFA_dom_sf"/>
</dbReference>
<dbReference type="SMART" id="SM00327">
    <property type="entry name" value="VWA"/>
    <property type="match status" value="1"/>
</dbReference>
<dbReference type="NCBIfam" id="NF009943">
    <property type="entry name" value="PRK13406.1"/>
    <property type="match status" value="1"/>
</dbReference>
<dbReference type="Proteomes" id="UP001597296">
    <property type="component" value="Unassembled WGS sequence"/>
</dbReference>
<dbReference type="EMBL" id="JBHUIY010000030">
    <property type="protein sequence ID" value="MFD2234901.1"/>
    <property type="molecule type" value="Genomic_DNA"/>
</dbReference>
<dbReference type="Gene3D" id="3.40.50.300">
    <property type="entry name" value="P-loop containing nucleotide triphosphate hydrolases"/>
    <property type="match status" value="1"/>
</dbReference>
<evidence type="ECO:0000313" key="4">
    <source>
        <dbReference type="Proteomes" id="UP001597296"/>
    </source>
</evidence>
<dbReference type="PANTHER" id="PTHR43473">
    <property type="entry name" value="MAGNESIUM-CHELATASE SUBUNIT CHLD, CHLOROPLASTIC"/>
    <property type="match status" value="1"/>
</dbReference>
<gene>
    <name evidence="3" type="ORF">ACFSNB_13895</name>
</gene>
<evidence type="ECO:0000256" key="1">
    <source>
        <dbReference type="SAM" id="MobiDB-lite"/>
    </source>
</evidence>
<dbReference type="EC" id="6.6.1.1" evidence="3"/>
<keyword evidence="3" id="KW-0436">Ligase</keyword>
<dbReference type="Pfam" id="PF13519">
    <property type="entry name" value="VWA_2"/>
    <property type="match status" value="1"/>
</dbReference>
<evidence type="ECO:0000313" key="3">
    <source>
        <dbReference type="EMBL" id="MFD2234901.1"/>
    </source>
</evidence>
<dbReference type="GO" id="GO:0016851">
    <property type="term" value="F:magnesium chelatase activity"/>
    <property type="evidence" value="ECO:0007669"/>
    <property type="project" value="UniProtKB-EC"/>
</dbReference>
<dbReference type="PANTHER" id="PTHR43473:SF2">
    <property type="entry name" value="MAGNESIUM-CHELATASE SUBUNIT CHLD, CHLOROPLASTIC"/>
    <property type="match status" value="1"/>
</dbReference>
<name>A0ABW5CDD3_9PROT</name>
<dbReference type="RefSeq" id="WP_377317576.1">
    <property type="nucleotide sequence ID" value="NZ_JBHUIY010000030.1"/>
</dbReference>
<sequence length="614" mass="64195">MSTTADAGPAASPHWAAAARAVALFAIDPAGLHGVSLRSLANPARDRWLALLRDYLPEGAPLRRVPNHITDSRLLGGLDLAATLRTGKPVAERGLLVEADGGVVVLAMAERLSAGVAGRVGGVIDRGEVQLERDGLGLRSTTRIGVVALDEGLADDEHPPVALTDRLAFLLDLSAVTEADLSVPALPAEAVAAARARLGSVGIADEMVNAICSAALAFGVASVRASLLAIKVARAAAALAGRDSVTQEDAATAVSLVLAPRATILPNAEPPEEEPPPPDEPPPPEENSEPDPPEEPEEQEDADSIDPKELEEMMIAVAQAAIPDKLLAQLREGKTVRSRAQSSGGGRAGAAKKKGRRGRPAATRAGEPTANTRLNLIETLRAAAPWQPIRRQEAEREGRISTLVEVRRSDFRCTHFKQRSETTTIFVVDASGSAALQRLAEAKGAVELLLADCYVRRDNVALVAFRGKQAEVLLPPTRSLVRAKRSLAGLPGGGGTPLASAIDAAGMVATTCRDKGQTPVLVFLTDGQGNIARDGTPGRPQAEKDAIESAQALRIAGFATMLIDTARRPQAMAQKLAAEMGAKYLLLPYADAQAMSRAVKATTADSVAAESRRG</sequence>
<feature type="compositionally biased region" description="Basic residues" evidence="1">
    <location>
        <begin position="350"/>
        <end position="359"/>
    </location>
</feature>
<proteinExistence type="predicted"/>
<dbReference type="InterPro" id="IPR041628">
    <property type="entry name" value="ChlI/MoxR_AAA_lid"/>
</dbReference>
<keyword evidence="4" id="KW-1185">Reference proteome</keyword>
<organism evidence="3 4">
    <name type="scientific">Phaeospirillum tilakii</name>
    <dbReference type="NCBI Taxonomy" id="741673"/>
    <lineage>
        <taxon>Bacteria</taxon>
        <taxon>Pseudomonadati</taxon>
        <taxon>Pseudomonadota</taxon>
        <taxon>Alphaproteobacteria</taxon>
        <taxon>Rhodospirillales</taxon>
        <taxon>Rhodospirillaceae</taxon>
        <taxon>Phaeospirillum</taxon>
    </lineage>
</organism>
<reference evidence="4" key="1">
    <citation type="journal article" date="2019" name="Int. J. Syst. Evol. Microbiol.">
        <title>The Global Catalogue of Microorganisms (GCM) 10K type strain sequencing project: providing services to taxonomists for standard genome sequencing and annotation.</title>
        <authorList>
            <consortium name="The Broad Institute Genomics Platform"/>
            <consortium name="The Broad Institute Genome Sequencing Center for Infectious Disease"/>
            <person name="Wu L."/>
            <person name="Ma J."/>
        </authorList>
    </citation>
    <scope>NUCLEOTIDE SEQUENCE [LARGE SCALE GENOMIC DNA]</scope>
    <source>
        <strain evidence="4">KCTC 15012</strain>
    </source>
</reference>
<dbReference type="Gene3D" id="3.40.50.410">
    <property type="entry name" value="von Willebrand factor, type A domain"/>
    <property type="match status" value="1"/>
</dbReference>
<dbReference type="SUPFAM" id="SSF53300">
    <property type="entry name" value="vWA-like"/>
    <property type="match status" value="1"/>
</dbReference>
<dbReference type="Pfam" id="PF17863">
    <property type="entry name" value="AAA_lid_2"/>
    <property type="match status" value="1"/>
</dbReference>
<dbReference type="SUPFAM" id="SSF52540">
    <property type="entry name" value="P-loop containing nucleoside triphosphate hydrolases"/>
    <property type="match status" value="1"/>
</dbReference>
<feature type="domain" description="VWFA" evidence="2">
    <location>
        <begin position="423"/>
        <end position="607"/>
    </location>
</feature>
<feature type="region of interest" description="Disordered" evidence="1">
    <location>
        <begin position="333"/>
        <end position="366"/>
    </location>
</feature>
<accession>A0ABW5CDD3</accession>
<dbReference type="PROSITE" id="PS50234">
    <property type="entry name" value="VWFA"/>
    <property type="match status" value="1"/>
</dbReference>
<feature type="compositionally biased region" description="Acidic residues" evidence="1">
    <location>
        <begin position="270"/>
        <end position="303"/>
    </location>
</feature>
<comment type="caution">
    <text evidence="3">The sequence shown here is derived from an EMBL/GenBank/DDBJ whole genome shotgun (WGS) entry which is preliminary data.</text>
</comment>
<dbReference type="InterPro" id="IPR002035">
    <property type="entry name" value="VWF_A"/>
</dbReference>
<feature type="region of interest" description="Disordered" evidence="1">
    <location>
        <begin position="266"/>
        <end position="303"/>
    </location>
</feature>
<dbReference type="Gene3D" id="1.10.8.80">
    <property type="entry name" value="Magnesium chelatase subunit I, C-Terminal domain"/>
    <property type="match status" value="1"/>
</dbReference>
<protein>
    <submittedName>
        <fullName evidence="3">Magnesium chelatase subunit D</fullName>
        <ecNumber evidence="3">6.6.1.1</ecNumber>
    </submittedName>
</protein>
<dbReference type="InterPro" id="IPR027417">
    <property type="entry name" value="P-loop_NTPase"/>
</dbReference>